<dbReference type="NCBIfam" id="TIGR03931">
    <property type="entry name" value="T7SS_Rv3446c"/>
    <property type="match status" value="1"/>
</dbReference>
<dbReference type="Proteomes" id="UP001152755">
    <property type="component" value="Unassembled WGS sequence"/>
</dbReference>
<protein>
    <submittedName>
        <fullName evidence="3">Type VII secretion-associated protein</fullName>
    </submittedName>
</protein>
<feature type="region of interest" description="Disordered" evidence="1">
    <location>
        <begin position="278"/>
        <end position="301"/>
    </location>
</feature>
<dbReference type="InterPro" id="IPR023840">
    <property type="entry name" value="T7SS_Rv3446c"/>
</dbReference>
<sequence>MTTVVVDLTVAAIGARCDARTYRGPAAVYVDTWDPVPGGIRYGDDAVAAAGRRPRRVEPYPLAWIDDAALVLAGRLVAVDDLVTGLLRDGVGRVCPSGADLLVLTVPSHWGSRRRARLRSCAEGVAPRLVLVETAVAVWAGSGPGGDRAVVLESGPLGSATTLVAGGRVRGCALDAELLPQDLDRPDGAARAADLVGAVVEGDWAVSEVLVAGTAPESLQFEWALRERGLTGVVDVAAPDAALRGAERVGPDVAQVEAGAEAAANRAGVVDPAVERARVDVRPGPPPAEADADGPPAPRRASGRKLAALAAALLVIAVAGAWLIWPRSNDAVTAEPAVTEVPTATAQTPIRGSSAVPLPSTVQGSSAARPSPSPSTSTPQARTVTDHRVSLQVPKSWWETDREAVGRGSRVRVEGPDGSRLMLVQNPVAYGAGQDEVAAQLRRTIADRGPTSFDGFDPYAEYAGRDVIAYREHTASGSTVHWRVLVLDGLQISVGCEPSEMHPDRVADVCDQAIRTLHVNPA</sequence>
<feature type="compositionally biased region" description="Polar residues" evidence="1">
    <location>
        <begin position="342"/>
        <end position="351"/>
    </location>
</feature>
<keyword evidence="2" id="KW-1133">Transmembrane helix</keyword>
<evidence type="ECO:0000313" key="3">
    <source>
        <dbReference type="EMBL" id="MDG3015504.1"/>
    </source>
</evidence>
<organism evidence="3 4">
    <name type="scientific">Speluncibacter jeojiensis</name>
    <dbReference type="NCBI Taxonomy" id="2710754"/>
    <lineage>
        <taxon>Bacteria</taxon>
        <taxon>Bacillati</taxon>
        <taxon>Actinomycetota</taxon>
        <taxon>Actinomycetes</taxon>
        <taxon>Mycobacteriales</taxon>
        <taxon>Speluncibacteraceae</taxon>
        <taxon>Speluncibacter</taxon>
    </lineage>
</organism>
<feature type="transmembrane region" description="Helical" evidence="2">
    <location>
        <begin position="306"/>
        <end position="325"/>
    </location>
</feature>
<evidence type="ECO:0000313" key="4">
    <source>
        <dbReference type="Proteomes" id="UP001152755"/>
    </source>
</evidence>
<dbReference type="EMBL" id="JANRHA010000008">
    <property type="protein sequence ID" value="MDG3015504.1"/>
    <property type="molecule type" value="Genomic_DNA"/>
</dbReference>
<feature type="region of interest" description="Disordered" evidence="1">
    <location>
        <begin position="341"/>
        <end position="388"/>
    </location>
</feature>
<evidence type="ECO:0000256" key="1">
    <source>
        <dbReference type="SAM" id="MobiDB-lite"/>
    </source>
</evidence>
<gene>
    <name evidence="3" type="ORF">NVS88_13170</name>
</gene>
<accession>A0A9X4M049</accession>
<keyword evidence="2" id="KW-0812">Transmembrane</keyword>
<reference evidence="3" key="1">
    <citation type="submission" date="2022-08" db="EMBL/GenBank/DDBJ databases">
        <title>Genome analysis of Corynebacteriales strain.</title>
        <authorList>
            <person name="Lee S.D."/>
        </authorList>
    </citation>
    <scope>NUCLEOTIDE SEQUENCE</scope>
    <source>
        <strain evidence="3">D3-21</strain>
    </source>
</reference>
<keyword evidence="4" id="KW-1185">Reference proteome</keyword>
<proteinExistence type="predicted"/>
<feature type="compositionally biased region" description="Low complexity" evidence="1">
    <location>
        <begin position="365"/>
        <end position="383"/>
    </location>
</feature>
<comment type="caution">
    <text evidence="3">The sequence shown here is derived from an EMBL/GenBank/DDBJ whole genome shotgun (WGS) entry which is preliminary data.</text>
</comment>
<keyword evidence="2" id="KW-0472">Membrane</keyword>
<dbReference type="RefSeq" id="WP_277829922.1">
    <property type="nucleotide sequence ID" value="NZ_JAAIVF010000001.1"/>
</dbReference>
<evidence type="ECO:0000256" key="2">
    <source>
        <dbReference type="SAM" id="Phobius"/>
    </source>
</evidence>
<dbReference type="AlphaFoldDB" id="A0A9X4M049"/>
<name>A0A9X4M049_9ACTN</name>